<gene>
    <name evidence="3" type="ORF">O181_031619</name>
</gene>
<proteinExistence type="predicted"/>
<dbReference type="InterPro" id="IPR013103">
    <property type="entry name" value="RVT_2"/>
</dbReference>
<dbReference type="EMBL" id="AVOT02011315">
    <property type="protein sequence ID" value="MBW0491904.1"/>
    <property type="molecule type" value="Genomic_DNA"/>
</dbReference>
<sequence>MYPGTGNVEITHHVKFLPNEFPSIKPKSTSTNHKSFVLGPNPTDTIPIESSSAFQNQTNDSKIPITQENPSTKQSLSNEEPIAAQIALTVHKGYSWVTEKESIPQKAFFGDVGNPGNILTHQRRPRHHANLADHLSSDPKAYQEAVNQPNSQELKAAIKSELNNMTNHHVWTPITSDQNVKSLRTTCVFKWKTNEDGSLSKLKARLFVRGFSQKEGIDYTEVFSPTGRLSSL</sequence>
<accession>A0A9Q3H6R0</accession>
<reference evidence="3" key="1">
    <citation type="submission" date="2021-03" db="EMBL/GenBank/DDBJ databases">
        <title>Draft genome sequence of rust myrtle Austropuccinia psidii MF-1, a brazilian biotype.</title>
        <authorList>
            <person name="Quecine M.C."/>
            <person name="Pachon D.M.R."/>
            <person name="Bonatelli M.L."/>
            <person name="Correr F.H."/>
            <person name="Franceschini L.M."/>
            <person name="Leite T.F."/>
            <person name="Margarido G.R.A."/>
            <person name="Almeida C.A."/>
            <person name="Ferrarezi J.A."/>
            <person name="Labate C.A."/>
        </authorList>
    </citation>
    <scope>NUCLEOTIDE SEQUENCE</scope>
    <source>
        <strain evidence="3">MF-1</strain>
    </source>
</reference>
<dbReference type="AlphaFoldDB" id="A0A9Q3H6R0"/>
<dbReference type="Proteomes" id="UP000765509">
    <property type="component" value="Unassembled WGS sequence"/>
</dbReference>
<comment type="caution">
    <text evidence="3">The sequence shown here is derived from an EMBL/GenBank/DDBJ whole genome shotgun (WGS) entry which is preliminary data.</text>
</comment>
<evidence type="ECO:0000256" key="1">
    <source>
        <dbReference type="SAM" id="MobiDB-lite"/>
    </source>
</evidence>
<evidence type="ECO:0000313" key="4">
    <source>
        <dbReference type="Proteomes" id="UP000765509"/>
    </source>
</evidence>
<evidence type="ECO:0000259" key="2">
    <source>
        <dbReference type="Pfam" id="PF07727"/>
    </source>
</evidence>
<evidence type="ECO:0000313" key="3">
    <source>
        <dbReference type="EMBL" id="MBW0491904.1"/>
    </source>
</evidence>
<protein>
    <recommendedName>
        <fullName evidence="2">Reverse transcriptase Ty1/copia-type domain-containing protein</fullName>
    </recommendedName>
</protein>
<feature type="region of interest" description="Disordered" evidence="1">
    <location>
        <begin position="59"/>
        <end position="78"/>
    </location>
</feature>
<organism evidence="3 4">
    <name type="scientific">Austropuccinia psidii MF-1</name>
    <dbReference type="NCBI Taxonomy" id="1389203"/>
    <lineage>
        <taxon>Eukaryota</taxon>
        <taxon>Fungi</taxon>
        <taxon>Dikarya</taxon>
        <taxon>Basidiomycota</taxon>
        <taxon>Pucciniomycotina</taxon>
        <taxon>Pucciniomycetes</taxon>
        <taxon>Pucciniales</taxon>
        <taxon>Sphaerophragmiaceae</taxon>
        <taxon>Austropuccinia</taxon>
    </lineage>
</organism>
<keyword evidence="4" id="KW-1185">Reference proteome</keyword>
<dbReference type="Pfam" id="PF07727">
    <property type="entry name" value="RVT_2"/>
    <property type="match status" value="1"/>
</dbReference>
<name>A0A9Q3H6R0_9BASI</name>
<feature type="region of interest" description="Disordered" evidence="1">
    <location>
        <begin position="22"/>
        <end position="49"/>
    </location>
</feature>
<feature type="domain" description="Reverse transcriptase Ty1/copia-type" evidence="2">
    <location>
        <begin position="169"/>
        <end position="231"/>
    </location>
</feature>